<dbReference type="InterPro" id="IPR029063">
    <property type="entry name" value="SAM-dependent_MTases_sf"/>
</dbReference>
<gene>
    <name evidence="2" type="ORF">P3W24_18490</name>
</gene>
<dbReference type="CDD" id="cd02440">
    <property type="entry name" value="AdoMet_MTases"/>
    <property type="match status" value="1"/>
</dbReference>
<keyword evidence="2" id="KW-0808">Transferase</keyword>
<dbReference type="Proteomes" id="UP001528850">
    <property type="component" value="Unassembled WGS sequence"/>
</dbReference>
<feature type="non-terminal residue" evidence="2">
    <location>
        <position position="542"/>
    </location>
</feature>
<dbReference type="Pfam" id="PF08242">
    <property type="entry name" value="Methyltransf_12"/>
    <property type="match status" value="1"/>
</dbReference>
<protein>
    <submittedName>
        <fullName evidence="2">Methyltransferase</fullName>
    </submittedName>
</protein>
<dbReference type="GO" id="GO:0008168">
    <property type="term" value="F:methyltransferase activity"/>
    <property type="evidence" value="ECO:0007669"/>
    <property type="project" value="UniProtKB-KW"/>
</dbReference>
<dbReference type="InterPro" id="IPR045851">
    <property type="entry name" value="AMP-bd_C_sf"/>
</dbReference>
<organism evidence="2 3">
    <name type="scientific">Luteibacter sahnii</name>
    <dbReference type="NCBI Taxonomy" id="3021977"/>
    <lineage>
        <taxon>Bacteria</taxon>
        <taxon>Pseudomonadati</taxon>
        <taxon>Pseudomonadota</taxon>
        <taxon>Gammaproteobacteria</taxon>
        <taxon>Lysobacterales</taxon>
        <taxon>Rhodanobacteraceae</taxon>
        <taxon>Luteibacter</taxon>
    </lineage>
</organism>
<dbReference type="InterPro" id="IPR013217">
    <property type="entry name" value="Methyltransf_12"/>
</dbReference>
<evidence type="ECO:0000259" key="1">
    <source>
        <dbReference type="Pfam" id="PF08242"/>
    </source>
</evidence>
<dbReference type="SUPFAM" id="SSF56801">
    <property type="entry name" value="Acetyl-CoA synthetase-like"/>
    <property type="match status" value="1"/>
</dbReference>
<name>A0ABT6BFR5_9GAMM</name>
<dbReference type="Gene3D" id="3.30.300.30">
    <property type="match status" value="2"/>
</dbReference>
<keyword evidence="3" id="KW-1185">Reference proteome</keyword>
<accession>A0ABT6BFR5</accession>
<dbReference type="SUPFAM" id="SSF53335">
    <property type="entry name" value="S-adenosyl-L-methionine-dependent methyltransferases"/>
    <property type="match status" value="1"/>
</dbReference>
<evidence type="ECO:0000313" key="3">
    <source>
        <dbReference type="Proteomes" id="UP001528850"/>
    </source>
</evidence>
<dbReference type="GO" id="GO:0032259">
    <property type="term" value="P:methylation"/>
    <property type="evidence" value="ECO:0007669"/>
    <property type="project" value="UniProtKB-KW"/>
</dbReference>
<feature type="non-terminal residue" evidence="2">
    <location>
        <position position="1"/>
    </location>
</feature>
<dbReference type="EMBL" id="JARJJS010000017">
    <property type="protein sequence ID" value="MDF4026963.1"/>
    <property type="molecule type" value="Genomic_DNA"/>
</dbReference>
<keyword evidence="2" id="KW-0489">Methyltransferase</keyword>
<proteinExistence type="predicted"/>
<dbReference type="Gene3D" id="3.40.50.150">
    <property type="entry name" value="Vaccinia Virus protein VP39"/>
    <property type="match status" value="1"/>
</dbReference>
<evidence type="ECO:0000313" key="2">
    <source>
        <dbReference type="EMBL" id="MDF4026963.1"/>
    </source>
</evidence>
<feature type="domain" description="Methyltransferase type 12" evidence="1">
    <location>
        <begin position="119"/>
        <end position="207"/>
    </location>
</feature>
<comment type="caution">
    <text evidence="2">The sequence shown here is derived from an EMBL/GenBank/DDBJ whole genome shotgun (WGS) entry which is preliminary data.</text>
</comment>
<reference evidence="2 3" key="1">
    <citation type="journal article" date="2024" name="Curr. Microbiol.">
        <title>Luteibacter sahnii sp. nov., A Novel Yellow-Colored Xanthomonadin Pigment Producing Probiotic Bacterium from Healthy Rice Seed Microbiome.</title>
        <authorList>
            <person name="Jaiswal G."/>
            <person name="Rana R."/>
            <person name="Nayak P.K."/>
            <person name="Chouhan R."/>
            <person name="Gandhi S.G."/>
            <person name="Patel H.K."/>
            <person name="Patil P.B."/>
        </authorList>
    </citation>
    <scope>NUCLEOTIDE SEQUENCE [LARGE SCALE GENOMIC DNA]</scope>
    <source>
        <strain evidence="2 3">PPL201</strain>
    </source>
</reference>
<dbReference type="PANTHER" id="PTHR45527">
    <property type="entry name" value="NONRIBOSOMAL PEPTIDE SYNTHETASE"/>
    <property type="match status" value="1"/>
</dbReference>
<dbReference type="PANTHER" id="PTHR45527:SF1">
    <property type="entry name" value="FATTY ACID SYNTHASE"/>
    <property type="match status" value="1"/>
</dbReference>
<sequence length="542" mass="60584">GFRVEPGEIEARLHECEGVRQAHVALREDSSGEKLLVAYVVPQDTPPHGWSENVERQVDEWTGLFDETYTDGKDTAEKAFNISGWVSSYTRQPIPSEEMHAWLDGTLSRIRSLAPRKVLEIGCGTGLLLLNLAPDCDAYVGTDISAATVDDLSAQISRDSRLVAKTKVWRRQASDFSDMRRGDFDMIVLNSVVQYFPDIDYLANVIRGAIDLLDGKGCVFLGDIRHHGLLEAFHFSVQLYQSDGAVAPDVLDRMTRTRARAELELLVDPTWFQALRERFPSIRDVRIQPKADPYRTEMSAYRYDVMVDIDADASTRSVPVLWTEYSPMQTLDDLAALIQRHAGSVLGIANIANPFVRPDVLALERLRDAGSGSGSDVTALRALQRESRSQGWTCDDVRRICEAHGCDVVFHWCDSAWLGDYHAAVFPRGESPIIDWRARTGIVDEGAERCLPFNHPSHAKWLRDLPGQLRASLMESLPSYMVPSAYVALDAFPLTPNGKLDHRALPAPDAQSLVKRGYEAPQGETEWLLAQLWGELLQVSRV</sequence>